<evidence type="ECO:0000313" key="1">
    <source>
        <dbReference type="EnsemblPlants" id="AET2Gv20600300.1"/>
    </source>
</evidence>
<keyword evidence="2" id="KW-1185">Reference proteome</keyword>
<proteinExistence type="predicted"/>
<organism evidence="1 2">
    <name type="scientific">Aegilops tauschii subsp. strangulata</name>
    <name type="common">Goatgrass</name>
    <dbReference type="NCBI Taxonomy" id="200361"/>
    <lineage>
        <taxon>Eukaryota</taxon>
        <taxon>Viridiplantae</taxon>
        <taxon>Streptophyta</taxon>
        <taxon>Embryophyta</taxon>
        <taxon>Tracheophyta</taxon>
        <taxon>Spermatophyta</taxon>
        <taxon>Magnoliopsida</taxon>
        <taxon>Liliopsida</taxon>
        <taxon>Poales</taxon>
        <taxon>Poaceae</taxon>
        <taxon>BOP clade</taxon>
        <taxon>Pooideae</taxon>
        <taxon>Triticodae</taxon>
        <taxon>Triticeae</taxon>
        <taxon>Triticinae</taxon>
        <taxon>Aegilops</taxon>
    </lineage>
</organism>
<accession>A0A453BQU4</accession>
<dbReference type="Proteomes" id="UP000015105">
    <property type="component" value="Chromosome 2D"/>
</dbReference>
<protein>
    <submittedName>
        <fullName evidence="1">Uncharacterized protein</fullName>
    </submittedName>
</protein>
<dbReference type="Gramene" id="AET2Gv20600300.1">
    <property type="protein sequence ID" value="AET2Gv20600300.1"/>
    <property type="gene ID" value="AET2Gv20600300"/>
</dbReference>
<reference evidence="2" key="2">
    <citation type="journal article" date="2017" name="Nat. Plants">
        <title>The Aegilops tauschii genome reveals multiple impacts of transposons.</title>
        <authorList>
            <person name="Zhao G."/>
            <person name="Zou C."/>
            <person name="Li K."/>
            <person name="Wang K."/>
            <person name="Li T."/>
            <person name="Gao L."/>
            <person name="Zhang X."/>
            <person name="Wang H."/>
            <person name="Yang Z."/>
            <person name="Liu X."/>
            <person name="Jiang W."/>
            <person name="Mao L."/>
            <person name="Kong X."/>
            <person name="Jiao Y."/>
            <person name="Jia J."/>
        </authorList>
    </citation>
    <scope>NUCLEOTIDE SEQUENCE [LARGE SCALE GENOMIC DNA]</scope>
    <source>
        <strain evidence="2">cv. AL8/78</strain>
    </source>
</reference>
<evidence type="ECO:0000313" key="2">
    <source>
        <dbReference type="Proteomes" id="UP000015105"/>
    </source>
</evidence>
<reference evidence="1" key="3">
    <citation type="journal article" date="2017" name="Nature">
        <title>Genome sequence of the progenitor of the wheat D genome Aegilops tauschii.</title>
        <authorList>
            <person name="Luo M.C."/>
            <person name="Gu Y.Q."/>
            <person name="Puiu D."/>
            <person name="Wang H."/>
            <person name="Twardziok S.O."/>
            <person name="Deal K.R."/>
            <person name="Huo N."/>
            <person name="Zhu T."/>
            <person name="Wang L."/>
            <person name="Wang Y."/>
            <person name="McGuire P.E."/>
            <person name="Liu S."/>
            <person name="Long H."/>
            <person name="Ramasamy R.K."/>
            <person name="Rodriguez J.C."/>
            <person name="Van S.L."/>
            <person name="Yuan L."/>
            <person name="Wang Z."/>
            <person name="Xia Z."/>
            <person name="Xiao L."/>
            <person name="Anderson O.D."/>
            <person name="Ouyang S."/>
            <person name="Liang Y."/>
            <person name="Zimin A.V."/>
            <person name="Pertea G."/>
            <person name="Qi P."/>
            <person name="Bennetzen J.L."/>
            <person name="Dai X."/>
            <person name="Dawson M.W."/>
            <person name="Muller H.G."/>
            <person name="Kugler K."/>
            <person name="Rivarola-Duarte L."/>
            <person name="Spannagl M."/>
            <person name="Mayer K.F.X."/>
            <person name="Lu F.H."/>
            <person name="Bevan M.W."/>
            <person name="Leroy P."/>
            <person name="Li P."/>
            <person name="You F.M."/>
            <person name="Sun Q."/>
            <person name="Liu Z."/>
            <person name="Lyons E."/>
            <person name="Wicker T."/>
            <person name="Salzberg S.L."/>
            <person name="Devos K.M."/>
            <person name="Dvorak J."/>
        </authorList>
    </citation>
    <scope>NUCLEOTIDE SEQUENCE [LARGE SCALE GENOMIC DNA]</scope>
    <source>
        <strain evidence="1">cv. AL8/78</strain>
    </source>
</reference>
<reference evidence="2" key="1">
    <citation type="journal article" date="2014" name="Science">
        <title>Ancient hybridizations among the ancestral genomes of bread wheat.</title>
        <authorList>
            <consortium name="International Wheat Genome Sequencing Consortium,"/>
            <person name="Marcussen T."/>
            <person name="Sandve S.R."/>
            <person name="Heier L."/>
            <person name="Spannagl M."/>
            <person name="Pfeifer M."/>
            <person name="Jakobsen K.S."/>
            <person name="Wulff B.B."/>
            <person name="Steuernagel B."/>
            <person name="Mayer K.F."/>
            <person name="Olsen O.A."/>
        </authorList>
    </citation>
    <scope>NUCLEOTIDE SEQUENCE [LARGE SCALE GENOMIC DNA]</scope>
    <source>
        <strain evidence="2">cv. AL8/78</strain>
    </source>
</reference>
<reference evidence="1" key="4">
    <citation type="submission" date="2019-03" db="UniProtKB">
        <authorList>
            <consortium name="EnsemblPlants"/>
        </authorList>
    </citation>
    <scope>IDENTIFICATION</scope>
</reference>
<reference evidence="1" key="5">
    <citation type="journal article" date="2021" name="G3 (Bethesda)">
        <title>Aegilops tauschii genome assembly Aet v5.0 features greater sequence contiguity and improved annotation.</title>
        <authorList>
            <person name="Wang L."/>
            <person name="Zhu T."/>
            <person name="Rodriguez J.C."/>
            <person name="Deal K.R."/>
            <person name="Dubcovsky J."/>
            <person name="McGuire P.E."/>
            <person name="Lux T."/>
            <person name="Spannagl M."/>
            <person name="Mayer K.F.X."/>
            <person name="Baldrich P."/>
            <person name="Meyers B.C."/>
            <person name="Huo N."/>
            <person name="Gu Y.Q."/>
            <person name="Zhou H."/>
            <person name="Devos K.M."/>
            <person name="Bennetzen J.L."/>
            <person name="Unver T."/>
            <person name="Budak H."/>
            <person name="Gulick P.J."/>
            <person name="Galiba G."/>
            <person name="Kalapos B."/>
            <person name="Nelson D.R."/>
            <person name="Li P."/>
            <person name="You F.M."/>
            <person name="Luo M.C."/>
            <person name="Dvorak J."/>
        </authorList>
    </citation>
    <scope>NUCLEOTIDE SEQUENCE [LARGE SCALE GENOMIC DNA]</scope>
    <source>
        <strain evidence="1">cv. AL8/78</strain>
    </source>
</reference>
<sequence>MYGTSLRRCHSIFNLNTCYRSLECLAEICWFTSSLKGSNHCRATIACNCYSCIYSLYLSLRLVIKMFCIKGVGSATVEKIR</sequence>
<dbReference type="EnsemblPlants" id="AET2Gv20600300.1">
    <property type="protein sequence ID" value="AET2Gv20600300.1"/>
    <property type="gene ID" value="AET2Gv20600300"/>
</dbReference>
<name>A0A453BQU4_AEGTS</name>
<dbReference type="AlphaFoldDB" id="A0A453BQU4"/>